<name>V9P528_9FLOR</name>
<dbReference type="GO" id="GO:0019843">
    <property type="term" value="F:rRNA binding"/>
    <property type="evidence" value="ECO:0007669"/>
    <property type="project" value="InterPro"/>
</dbReference>
<dbReference type="GO" id="GO:0003735">
    <property type="term" value="F:structural constituent of ribosome"/>
    <property type="evidence" value="ECO:0007669"/>
    <property type="project" value="InterPro"/>
</dbReference>
<dbReference type="CDD" id="cd01433">
    <property type="entry name" value="Ribosomal_L16_L10e"/>
    <property type="match status" value="1"/>
</dbReference>
<dbReference type="PROSITE" id="PS00701">
    <property type="entry name" value="RIBOSOMAL_L16_2"/>
    <property type="match status" value="1"/>
</dbReference>
<dbReference type="EMBL" id="KF186230">
    <property type="protein sequence ID" value="AGU16676.1"/>
    <property type="molecule type" value="Genomic_DNA"/>
</dbReference>
<dbReference type="InterPro" id="IPR016180">
    <property type="entry name" value="Ribosomal_uL16_dom"/>
</dbReference>
<reference evidence="5" key="1">
    <citation type="journal article" date="2013" name="Mitochondrial DNA">
        <title>Complete mitochondrial genome of a rhodolith, Sporolithon durum (Sporolithales, Rhodophyta).</title>
        <authorList>
            <person name="Kim K.M."/>
            <person name="Yang E.C."/>
            <person name="Kim J.H."/>
            <person name="Nelson W.A."/>
            <person name="Yoon H.S."/>
        </authorList>
    </citation>
    <scope>NUCLEOTIDE SEQUENCE</scope>
</reference>
<keyword evidence="2 4" id="KW-0689">Ribosomal protein</keyword>
<evidence type="ECO:0000313" key="5">
    <source>
        <dbReference type="EMBL" id="AGU16676.1"/>
    </source>
</evidence>
<proteinExistence type="inferred from homology"/>
<dbReference type="Pfam" id="PF00252">
    <property type="entry name" value="Ribosomal_L16"/>
    <property type="match status" value="1"/>
</dbReference>
<dbReference type="InterPro" id="IPR000114">
    <property type="entry name" value="Ribosomal_uL16_bact-type"/>
</dbReference>
<dbReference type="PANTHER" id="PTHR12220:SF13">
    <property type="entry name" value="LARGE RIBOSOMAL SUBUNIT PROTEIN UL16M"/>
    <property type="match status" value="1"/>
</dbReference>
<dbReference type="GO" id="GO:0005762">
    <property type="term" value="C:mitochondrial large ribosomal subunit"/>
    <property type="evidence" value="ECO:0007669"/>
    <property type="project" value="TreeGrafter"/>
</dbReference>
<accession>V9P528</accession>
<evidence type="ECO:0000256" key="1">
    <source>
        <dbReference type="ARBA" id="ARBA00008931"/>
    </source>
</evidence>
<organism evidence="5">
    <name type="scientific">Sporolithon durum</name>
    <dbReference type="NCBI Taxonomy" id="48970"/>
    <lineage>
        <taxon>Eukaryota</taxon>
        <taxon>Rhodophyta</taxon>
        <taxon>Florideophyceae</taxon>
        <taxon>Corallinophycidae</taxon>
        <taxon>Sporolithales</taxon>
        <taxon>Sporolithaceae</taxon>
        <taxon>Sporolithon</taxon>
    </lineage>
</organism>
<dbReference type="GeneID" id="18388484"/>
<evidence type="ECO:0000256" key="3">
    <source>
        <dbReference type="ARBA" id="ARBA00023274"/>
    </source>
</evidence>
<dbReference type="GO" id="GO:0032543">
    <property type="term" value="P:mitochondrial translation"/>
    <property type="evidence" value="ECO:0007669"/>
    <property type="project" value="TreeGrafter"/>
</dbReference>
<dbReference type="SUPFAM" id="SSF54686">
    <property type="entry name" value="Ribosomal protein L16p/L10e"/>
    <property type="match status" value="1"/>
</dbReference>
<evidence type="ECO:0000256" key="2">
    <source>
        <dbReference type="ARBA" id="ARBA00022980"/>
    </source>
</evidence>
<dbReference type="AlphaFoldDB" id="V9P528"/>
<sequence length="126" mass="14657">MIIKKLHNKYPTSYSYLRHTLRFGNLGIKSLSSTQLTENQLLCLERAILKKLRDFTPKTKSYKFWSLLLLNKSLTKLNLESRMGKGKGLVYTKSVFIKPGTILFEFSNTSKPQVKKIVNFIKKKQQ</sequence>
<dbReference type="PANTHER" id="PTHR12220">
    <property type="entry name" value="50S/60S RIBOSOMAL PROTEIN L16"/>
    <property type="match status" value="1"/>
</dbReference>
<dbReference type="InterPro" id="IPR036920">
    <property type="entry name" value="Ribosomal_uL16_sf"/>
</dbReference>
<protein>
    <submittedName>
        <fullName evidence="5">Ribosomal protein L16</fullName>
    </submittedName>
</protein>
<dbReference type="RefSeq" id="YP_009002111.1">
    <property type="nucleotide sequence ID" value="NC_023454.1"/>
</dbReference>
<comment type="similarity">
    <text evidence="1 4">Belongs to the universal ribosomal protein uL16 family.</text>
</comment>
<dbReference type="PRINTS" id="PR00060">
    <property type="entry name" value="RIBOSOMALL16"/>
</dbReference>
<gene>
    <name evidence="5" type="primary">rpl16</name>
    <name evidence="5" type="ORF">Spor.duru.mt.03</name>
</gene>
<geneLocation type="mitochondrion" evidence="5"/>
<dbReference type="InterPro" id="IPR020798">
    <property type="entry name" value="Ribosomal_uL16_CS"/>
</dbReference>
<dbReference type="Gene3D" id="3.90.1170.10">
    <property type="entry name" value="Ribosomal protein L10e/L16"/>
    <property type="match status" value="1"/>
</dbReference>
<dbReference type="InterPro" id="IPR047873">
    <property type="entry name" value="Ribosomal_uL16"/>
</dbReference>
<keyword evidence="3 4" id="KW-0687">Ribonucleoprotein</keyword>
<evidence type="ECO:0000256" key="4">
    <source>
        <dbReference type="RuleBase" id="RU004413"/>
    </source>
</evidence>
<keyword evidence="5" id="KW-0496">Mitochondrion</keyword>